<feature type="compositionally biased region" description="Polar residues" evidence="1">
    <location>
        <begin position="124"/>
        <end position="149"/>
    </location>
</feature>
<feature type="region of interest" description="Disordered" evidence="1">
    <location>
        <begin position="124"/>
        <end position="184"/>
    </location>
</feature>
<accession>A0A9W8Y7A2</accession>
<feature type="compositionally biased region" description="Polar residues" evidence="1">
    <location>
        <begin position="158"/>
        <end position="180"/>
    </location>
</feature>
<gene>
    <name evidence="2" type="ORF">N0V83_005441</name>
</gene>
<feature type="region of interest" description="Disordered" evidence="1">
    <location>
        <begin position="1"/>
        <end position="100"/>
    </location>
</feature>
<dbReference type="Proteomes" id="UP001140560">
    <property type="component" value="Unassembled WGS sequence"/>
</dbReference>
<comment type="caution">
    <text evidence="2">The sequence shown here is derived from an EMBL/GenBank/DDBJ whole genome shotgun (WGS) entry which is preliminary data.</text>
</comment>
<feature type="compositionally biased region" description="Polar residues" evidence="1">
    <location>
        <begin position="38"/>
        <end position="51"/>
    </location>
</feature>
<feature type="region of interest" description="Disordered" evidence="1">
    <location>
        <begin position="493"/>
        <end position="534"/>
    </location>
</feature>
<evidence type="ECO:0000313" key="2">
    <source>
        <dbReference type="EMBL" id="KAJ4369679.1"/>
    </source>
</evidence>
<sequence>MPPSKHDRKFSNASSWSQHTRNASRSDYTPVSPPRNPQAPSFPTITSTSTNAERRSGSFEYDAPGTTPYWDDTYGVIYETPEIPPRHPGRTYAQALRRGLSLHDVSEGHVESDQDTPQREFLQHTASQNSYPQSIGKQLSRKGNFTPWSDATDDRHAASSNGSIAGNQISSSRPALSSKDVNQKLSHELKEKTKAKASTRASLKNSIKLPPAWKELRPSPASVLKQEAIFGIPKTAAKEARPMSALVEEPDPLRIVKKKSTSRAVNRIPSNSSPMLERVRQLRDLEQKAILAKLEGDLMNVKATESTAEDDDIDVFPDAEEANFDVFTGGQTKQQSMAHKEARHSQHTEEFIPNIELSDSDWAKPLYALANPPAVPPKSPKRNLNLNAQRNSMVATIHSVDDSDESNAQSDDSLVDTMSGMRFVPNLPPTPPKHRPFQRKSAVPEGLDLKQIQAAKEKLKEKPVITVAQDAVPNVVGVGVVNSKRNVQLVKASRESVATTTSSISDDFEQLGSPGKDDTEHNGASRKWYKGFRR</sequence>
<feature type="compositionally biased region" description="Polar residues" evidence="1">
    <location>
        <begin position="11"/>
        <end position="29"/>
    </location>
</feature>
<dbReference type="OrthoDB" id="3799761at2759"/>
<reference evidence="2" key="1">
    <citation type="submission" date="2022-10" db="EMBL/GenBank/DDBJ databases">
        <title>Tapping the CABI collections for fungal endophytes: first genome assemblies for Collariella, Neodidymelliopsis, Ascochyta clinopodiicola, Didymella pomorum, Didymosphaeria variabile, Neocosmospora piperis and Neocucurbitaria cava.</title>
        <authorList>
            <person name="Hill R."/>
        </authorList>
    </citation>
    <scope>NUCLEOTIDE SEQUENCE</scope>
    <source>
        <strain evidence="2">IMI 356814</strain>
    </source>
</reference>
<feature type="compositionally biased region" description="Polar residues" evidence="1">
    <location>
        <begin position="496"/>
        <end position="505"/>
    </location>
</feature>
<organism evidence="2 3">
    <name type="scientific">Neocucurbitaria cava</name>
    <dbReference type="NCBI Taxonomy" id="798079"/>
    <lineage>
        <taxon>Eukaryota</taxon>
        <taxon>Fungi</taxon>
        <taxon>Dikarya</taxon>
        <taxon>Ascomycota</taxon>
        <taxon>Pezizomycotina</taxon>
        <taxon>Dothideomycetes</taxon>
        <taxon>Pleosporomycetidae</taxon>
        <taxon>Pleosporales</taxon>
        <taxon>Pleosporineae</taxon>
        <taxon>Cucurbitariaceae</taxon>
        <taxon>Neocucurbitaria</taxon>
    </lineage>
</organism>
<protein>
    <submittedName>
        <fullName evidence="2">Uncharacterized protein</fullName>
    </submittedName>
</protein>
<dbReference type="AlphaFoldDB" id="A0A9W8Y7A2"/>
<evidence type="ECO:0000256" key="1">
    <source>
        <dbReference type="SAM" id="MobiDB-lite"/>
    </source>
</evidence>
<name>A0A9W8Y7A2_9PLEO</name>
<proteinExistence type="predicted"/>
<keyword evidence="3" id="KW-1185">Reference proteome</keyword>
<dbReference type="EMBL" id="JAPEUY010000009">
    <property type="protein sequence ID" value="KAJ4369679.1"/>
    <property type="molecule type" value="Genomic_DNA"/>
</dbReference>
<evidence type="ECO:0000313" key="3">
    <source>
        <dbReference type="Proteomes" id="UP001140560"/>
    </source>
</evidence>